<evidence type="ECO:0000256" key="5">
    <source>
        <dbReference type="ARBA" id="ARBA00023136"/>
    </source>
</evidence>
<feature type="transmembrane region" description="Helical" evidence="6">
    <location>
        <begin position="15"/>
        <end position="36"/>
    </location>
</feature>
<keyword evidence="2 6" id="KW-0812">Transmembrane</keyword>
<name>A0A1H8LWB2_9RHOB</name>
<evidence type="ECO:0000256" key="6">
    <source>
        <dbReference type="SAM" id="Phobius"/>
    </source>
</evidence>
<keyword evidence="9" id="KW-1185">Reference proteome</keyword>
<dbReference type="Proteomes" id="UP000199372">
    <property type="component" value="Unassembled WGS sequence"/>
</dbReference>
<evidence type="ECO:0000256" key="1">
    <source>
        <dbReference type="ARBA" id="ARBA00004141"/>
    </source>
</evidence>
<evidence type="ECO:0000313" key="8">
    <source>
        <dbReference type="EMBL" id="SEO09320.1"/>
    </source>
</evidence>
<keyword evidence="3" id="KW-0864">Zinc transport</keyword>
<dbReference type="InterPro" id="IPR058533">
    <property type="entry name" value="Cation_efflux_TM"/>
</dbReference>
<feature type="transmembrane region" description="Helical" evidence="6">
    <location>
        <begin position="102"/>
        <end position="125"/>
    </location>
</feature>
<evidence type="ECO:0000256" key="2">
    <source>
        <dbReference type="ARBA" id="ARBA00022692"/>
    </source>
</evidence>
<dbReference type="SUPFAM" id="SSF161111">
    <property type="entry name" value="Cation efflux protein transmembrane domain-like"/>
    <property type="match status" value="1"/>
</dbReference>
<dbReference type="Gene3D" id="1.20.1510.10">
    <property type="entry name" value="Cation efflux protein transmembrane domain"/>
    <property type="match status" value="1"/>
</dbReference>
<reference evidence="9" key="1">
    <citation type="submission" date="2016-10" db="EMBL/GenBank/DDBJ databases">
        <authorList>
            <person name="Varghese N."/>
            <person name="Submissions S."/>
        </authorList>
    </citation>
    <scope>NUCLEOTIDE SEQUENCE [LARGE SCALE GENOMIC DNA]</scope>
    <source>
        <strain evidence="9">DSM 26893</strain>
    </source>
</reference>
<gene>
    <name evidence="8" type="ORF">SAMN04488011_1127</name>
</gene>
<comment type="subcellular location">
    <subcellularLocation>
        <location evidence="1">Membrane</location>
        <topology evidence="1">Multi-pass membrane protein</topology>
    </subcellularLocation>
</comment>
<accession>A0A1H8LWB2</accession>
<keyword evidence="5 6" id="KW-0472">Membrane</keyword>
<dbReference type="Pfam" id="PF01545">
    <property type="entry name" value="Cation_efflux"/>
    <property type="match status" value="1"/>
</dbReference>
<evidence type="ECO:0000259" key="7">
    <source>
        <dbReference type="Pfam" id="PF01545"/>
    </source>
</evidence>
<evidence type="ECO:0000256" key="4">
    <source>
        <dbReference type="ARBA" id="ARBA00022989"/>
    </source>
</evidence>
<evidence type="ECO:0000256" key="3">
    <source>
        <dbReference type="ARBA" id="ARBA00022906"/>
    </source>
</evidence>
<dbReference type="InterPro" id="IPR027469">
    <property type="entry name" value="Cation_efflux_TMD_sf"/>
</dbReference>
<dbReference type="AlphaFoldDB" id="A0A1H8LWB2"/>
<keyword evidence="3" id="KW-0406">Ion transport</keyword>
<feature type="transmembrane region" description="Helical" evidence="6">
    <location>
        <begin position="146"/>
        <end position="163"/>
    </location>
</feature>
<keyword evidence="3" id="KW-0813">Transport</keyword>
<dbReference type="PANTHER" id="PTHR11562:SF17">
    <property type="entry name" value="RE54080P-RELATED"/>
    <property type="match status" value="1"/>
</dbReference>
<dbReference type="GO" id="GO:0005385">
    <property type="term" value="F:zinc ion transmembrane transporter activity"/>
    <property type="evidence" value="ECO:0007669"/>
    <property type="project" value="TreeGrafter"/>
</dbReference>
<feature type="transmembrane region" description="Helical" evidence="6">
    <location>
        <begin position="72"/>
        <end position="90"/>
    </location>
</feature>
<organism evidence="8 9">
    <name type="scientific">Palleronia pelagia</name>
    <dbReference type="NCBI Taxonomy" id="387096"/>
    <lineage>
        <taxon>Bacteria</taxon>
        <taxon>Pseudomonadati</taxon>
        <taxon>Pseudomonadota</taxon>
        <taxon>Alphaproteobacteria</taxon>
        <taxon>Rhodobacterales</taxon>
        <taxon>Roseobacteraceae</taxon>
        <taxon>Palleronia</taxon>
    </lineage>
</organism>
<sequence length="213" mass="22652">MSESIQPKDARQRRILWIVLLLNAAIAVAFFMTGAFGDSTSLIANGLDNTSDAFVYALSLFALSRSARWKRIAATVSGSVLILFAIGILFDAGRRYLEGSEPLGPVMIVMALIAAAVNLVCVVLLRRISDPDVNVRAANIFTMNDFLANAGIIIAGTLVAWLGSNWPDLAVGVAVAVVAAWGGIEILKDAHGEHHEAVHDDPVGQKTREGTGD</sequence>
<proteinExistence type="predicted"/>
<protein>
    <submittedName>
        <fullName evidence="8">Cation diffusion facilitator family transporter</fullName>
    </submittedName>
</protein>
<dbReference type="EMBL" id="FOCM01000012">
    <property type="protein sequence ID" value="SEO09320.1"/>
    <property type="molecule type" value="Genomic_DNA"/>
</dbReference>
<dbReference type="GO" id="GO:0005886">
    <property type="term" value="C:plasma membrane"/>
    <property type="evidence" value="ECO:0007669"/>
    <property type="project" value="TreeGrafter"/>
</dbReference>
<dbReference type="InterPro" id="IPR050681">
    <property type="entry name" value="CDF/SLC30A"/>
</dbReference>
<dbReference type="PANTHER" id="PTHR11562">
    <property type="entry name" value="CATION EFFLUX PROTEIN/ ZINC TRANSPORTER"/>
    <property type="match status" value="1"/>
</dbReference>
<feature type="domain" description="Cation efflux protein transmembrane" evidence="7">
    <location>
        <begin position="16"/>
        <end position="190"/>
    </location>
</feature>
<dbReference type="RefSeq" id="WP_269085891.1">
    <property type="nucleotide sequence ID" value="NZ_FOCM01000012.1"/>
</dbReference>
<keyword evidence="4 6" id="KW-1133">Transmembrane helix</keyword>
<evidence type="ECO:0000313" key="9">
    <source>
        <dbReference type="Proteomes" id="UP000199372"/>
    </source>
</evidence>
<keyword evidence="3" id="KW-0862">Zinc</keyword>